<dbReference type="InterPro" id="IPR001296">
    <property type="entry name" value="Glyco_trans_1"/>
</dbReference>
<feature type="region of interest" description="Disordered" evidence="1">
    <location>
        <begin position="1"/>
        <end position="24"/>
    </location>
</feature>
<name>A0A2U1SU06_METSR</name>
<comment type="caution">
    <text evidence="3">The sequence shown here is derived from an EMBL/GenBank/DDBJ whole genome shotgun (WGS) entry which is preliminary data.</text>
</comment>
<dbReference type="Pfam" id="PF00534">
    <property type="entry name" value="Glycos_transf_1"/>
    <property type="match status" value="1"/>
</dbReference>
<dbReference type="EMBL" id="PUIV01000004">
    <property type="protein sequence ID" value="PWB95079.1"/>
    <property type="molecule type" value="Genomic_DNA"/>
</dbReference>
<dbReference type="RefSeq" id="WP_108916103.1">
    <property type="nucleotide sequence ID" value="NZ_CP189553.1"/>
</dbReference>
<evidence type="ECO:0000259" key="2">
    <source>
        <dbReference type="Pfam" id="PF00534"/>
    </source>
</evidence>
<reference evidence="3 4" key="1">
    <citation type="journal article" date="2018" name="Appl. Microbiol. Biotechnol.">
        <title>Co-cultivation of the strictly anaerobic methanogen Methanosarcina barkeri with aerobic methanotrophs in an oxygen-limited membrane bioreactor.</title>
        <authorList>
            <person name="In 't Zandt M.H."/>
            <person name="van den Bosch T.J.M."/>
            <person name="Rijkers R."/>
            <person name="van Kessel M.A.H.J."/>
            <person name="Jetten M.S.M."/>
            <person name="Welte C.U."/>
        </authorList>
    </citation>
    <scope>NUCLEOTIDE SEQUENCE [LARGE SCALE GENOMIC DNA]</scope>
    <source>
        <strain evidence="3 4">DSM 17706</strain>
    </source>
</reference>
<evidence type="ECO:0000313" key="3">
    <source>
        <dbReference type="EMBL" id="PWB95079.1"/>
    </source>
</evidence>
<dbReference type="AlphaFoldDB" id="A0A2U1SU06"/>
<dbReference type="PANTHER" id="PTHR12526">
    <property type="entry name" value="GLYCOSYLTRANSFERASE"/>
    <property type="match status" value="1"/>
</dbReference>
<dbReference type="SUPFAM" id="SSF53756">
    <property type="entry name" value="UDP-Glycosyltransferase/glycogen phosphorylase"/>
    <property type="match status" value="1"/>
</dbReference>
<organism evidence="3 4">
    <name type="scientific">Methylosinus sporium</name>
    <dbReference type="NCBI Taxonomy" id="428"/>
    <lineage>
        <taxon>Bacteria</taxon>
        <taxon>Pseudomonadati</taxon>
        <taxon>Pseudomonadota</taxon>
        <taxon>Alphaproteobacteria</taxon>
        <taxon>Hyphomicrobiales</taxon>
        <taxon>Methylocystaceae</taxon>
        <taxon>Methylosinus</taxon>
    </lineage>
</organism>
<protein>
    <recommendedName>
        <fullName evidence="2">Glycosyl transferase family 1 domain-containing protein</fullName>
    </recommendedName>
</protein>
<evidence type="ECO:0000256" key="1">
    <source>
        <dbReference type="SAM" id="MobiDB-lite"/>
    </source>
</evidence>
<keyword evidence="4" id="KW-1185">Reference proteome</keyword>
<dbReference type="GO" id="GO:0016757">
    <property type="term" value="F:glycosyltransferase activity"/>
    <property type="evidence" value="ECO:0007669"/>
    <property type="project" value="InterPro"/>
</dbReference>
<dbReference type="Proteomes" id="UP000245137">
    <property type="component" value="Unassembled WGS sequence"/>
</dbReference>
<evidence type="ECO:0000313" key="4">
    <source>
        <dbReference type="Proteomes" id="UP000245137"/>
    </source>
</evidence>
<proteinExistence type="predicted"/>
<gene>
    <name evidence="3" type="ORF">C5689_04630</name>
</gene>
<feature type="domain" description="Glycosyl transferase family 1" evidence="2">
    <location>
        <begin position="251"/>
        <end position="410"/>
    </location>
</feature>
<accession>A0A2U1SU06</accession>
<dbReference type="Gene3D" id="3.40.50.2000">
    <property type="entry name" value="Glycogen Phosphorylase B"/>
    <property type="match status" value="1"/>
</dbReference>
<sequence length="437" mass="47814">MLRTRSNAEMRAPIASRPAPPRDSFMMRHRAGASAPQTAAMKIEASPRGVEKTRPVVLALLEVLWPGNDATGPNQSFLELCRSLGDEFVFKAVARDRPFGSTLAVAPVGVWFEREFAKVRYCPVSVFGAAGLAEILRTTSYDVLMMNGFFDRDFTIPALTLRRFGRVPQRPTILSPRGEFSRGALALNSGRKHCYLALARRLGLLEDVWLHATGPCEAEDIARAFPHGRGIFVAPNVRRPTPAPAIRTVAKREGMLRLAFLGRVARVKNLDYALRVLRSVERPVSFDIFGPVQDGDYLQECLAIAADLPGQISVAFKGEIRNELVPQALGDCDLFFLPTRGENFGHAILDALLAGVPVLISDRTPFQSLELKGAGWSLSLDAPERFAEAIEAFAAMSPEKAAAMRAAARELGERSILESDSVAANRAMLHSALGHMR</sequence>